<dbReference type="Gene3D" id="1.20.1260.100">
    <property type="entry name" value="TspO/MBR protein"/>
    <property type="match status" value="1"/>
</dbReference>
<comment type="similarity">
    <text evidence="2">Belongs to the TspO/BZRP family.</text>
</comment>
<evidence type="ECO:0000256" key="3">
    <source>
        <dbReference type="ARBA" id="ARBA00022692"/>
    </source>
</evidence>
<dbReference type="PANTHER" id="PTHR33802">
    <property type="entry name" value="SI:CH211-161H7.5-RELATED"/>
    <property type="match status" value="1"/>
</dbReference>
<proteinExistence type="inferred from homology"/>
<feature type="transmembrane region" description="Helical" evidence="6">
    <location>
        <begin position="7"/>
        <end position="28"/>
    </location>
</feature>
<evidence type="ECO:0000313" key="7">
    <source>
        <dbReference type="EMBL" id="PIK55722.1"/>
    </source>
</evidence>
<gene>
    <name evidence="7" type="ORF">BSL78_07382</name>
</gene>
<keyword evidence="3 6" id="KW-0812">Transmembrane</keyword>
<dbReference type="Proteomes" id="UP000230750">
    <property type="component" value="Unassembled WGS sequence"/>
</dbReference>
<dbReference type="GO" id="GO:0016020">
    <property type="term" value="C:membrane"/>
    <property type="evidence" value="ECO:0007669"/>
    <property type="project" value="UniProtKB-SubCell"/>
</dbReference>
<dbReference type="EMBL" id="MRZV01000203">
    <property type="protein sequence ID" value="PIK55722.1"/>
    <property type="molecule type" value="Genomic_DNA"/>
</dbReference>
<reference evidence="7 8" key="1">
    <citation type="journal article" date="2017" name="PLoS Biol.">
        <title>The sea cucumber genome provides insights into morphological evolution and visceral regeneration.</title>
        <authorList>
            <person name="Zhang X."/>
            <person name="Sun L."/>
            <person name="Yuan J."/>
            <person name="Sun Y."/>
            <person name="Gao Y."/>
            <person name="Zhang L."/>
            <person name="Li S."/>
            <person name="Dai H."/>
            <person name="Hamel J.F."/>
            <person name="Liu C."/>
            <person name="Yu Y."/>
            <person name="Liu S."/>
            <person name="Lin W."/>
            <person name="Guo K."/>
            <person name="Jin S."/>
            <person name="Xu P."/>
            <person name="Storey K.B."/>
            <person name="Huan P."/>
            <person name="Zhang T."/>
            <person name="Zhou Y."/>
            <person name="Zhang J."/>
            <person name="Lin C."/>
            <person name="Li X."/>
            <person name="Xing L."/>
            <person name="Huo D."/>
            <person name="Sun M."/>
            <person name="Wang L."/>
            <person name="Mercier A."/>
            <person name="Li F."/>
            <person name="Yang H."/>
            <person name="Xiang J."/>
        </authorList>
    </citation>
    <scope>NUCLEOTIDE SEQUENCE [LARGE SCALE GENOMIC DNA]</scope>
    <source>
        <strain evidence="7">Shaxun</strain>
        <tissue evidence="7">Muscle</tissue>
    </source>
</reference>
<dbReference type="InterPro" id="IPR038330">
    <property type="entry name" value="TspO/MBR-related_sf"/>
</dbReference>
<feature type="transmembrane region" description="Helical" evidence="6">
    <location>
        <begin position="126"/>
        <end position="145"/>
    </location>
</feature>
<protein>
    <submittedName>
        <fullName evidence="7">Uncharacterized protein</fullName>
    </submittedName>
</protein>
<dbReference type="PANTHER" id="PTHR33802:SF1">
    <property type="entry name" value="XK-RELATED PROTEIN"/>
    <property type="match status" value="1"/>
</dbReference>
<dbReference type="Pfam" id="PF03073">
    <property type="entry name" value="TspO_MBR"/>
    <property type="match status" value="1"/>
</dbReference>
<accession>A0A2G8L633</accession>
<evidence type="ECO:0000313" key="8">
    <source>
        <dbReference type="Proteomes" id="UP000230750"/>
    </source>
</evidence>
<comment type="subcellular location">
    <subcellularLocation>
        <location evidence="1">Membrane</location>
        <topology evidence="1">Multi-pass membrane protein</topology>
    </subcellularLocation>
</comment>
<feature type="transmembrane region" description="Helical" evidence="6">
    <location>
        <begin position="59"/>
        <end position="79"/>
    </location>
</feature>
<dbReference type="InterPro" id="IPR004307">
    <property type="entry name" value="TspO_MBR"/>
</dbReference>
<organism evidence="7 8">
    <name type="scientific">Stichopus japonicus</name>
    <name type="common">Sea cucumber</name>
    <dbReference type="NCBI Taxonomy" id="307972"/>
    <lineage>
        <taxon>Eukaryota</taxon>
        <taxon>Metazoa</taxon>
        <taxon>Echinodermata</taxon>
        <taxon>Eleutherozoa</taxon>
        <taxon>Echinozoa</taxon>
        <taxon>Holothuroidea</taxon>
        <taxon>Aspidochirotacea</taxon>
        <taxon>Aspidochirotida</taxon>
        <taxon>Stichopodidae</taxon>
        <taxon>Apostichopus</taxon>
    </lineage>
</organism>
<name>A0A2G8L633_STIJA</name>
<dbReference type="STRING" id="307972.A0A2G8L633"/>
<evidence type="ECO:0000256" key="6">
    <source>
        <dbReference type="SAM" id="Phobius"/>
    </source>
</evidence>
<keyword evidence="8" id="KW-1185">Reference proteome</keyword>
<keyword evidence="4 6" id="KW-1133">Transmembrane helix</keyword>
<evidence type="ECO:0000256" key="1">
    <source>
        <dbReference type="ARBA" id="ARBA00004141"/>
    </source>
</evidence>
<evidence type="ECO:0000256" key="5">
    <source>
        <dbReference type="ARBA" id="ARBA00023136"/>
    </source>
</evidence>
<dbReference type="OrthoDB" id="5586934at2759"/>
<dbReference type="AlphaFoldDB" id="A0A2G8L633"/>
<feature type="transmembrane region" description="Helical" evidence="6">
    <location>
        <begin position="99"/>
        <end position="120"/>
    </location>
</feature>
<comment type="caution">
    <text evidence="7">The sequence shown here is derived from an EMBL/GenBank/DDBJ whole genome shotgun (WGS) entry which is preliminary data.</text>
</comment>
<evidence type="ECO:0000256" key="2">
    <source>
        <dbReference type="ARBA" id="ARBA00007524"/>
    </source>
</evidence>
<sequence length="163" mass="18523">MAQDFRFVALSVGILLLFALTLFVNYLAGAGEEAIIPIFETSIGEVSDKYTTPVTPANWTFAIWGLIYTWQLVLIAYVLSTICRNNANDEPLYKYPPVITYGFLLAYTLNLITNAGWCFFFCNQKMVYALVIIVLSAVTLYVALINNSIRVFKFYGDLYKTYR</sequence>
<evidence type="ECO:0000256" key="4">
    <source>
        <dbReference type="ARBA" id="ARBA00022989"/>
    </source>
</evidence>
<keyword evidence="5 6" id="KW-0472">Membrane</keyword>